<dbReference type="AlphaFoldDB" id="A0A8T2PGF2"/>
<dbReference type="EMBL" id="JAFBMS010000007">
    <property type="protein sequence ID" value="KAG9351210.1"/>
    <property type="molecule type" value="Genomic_DNA"/>
</dbReference>
<organism evidence="2 3">
    <name type="scientific">Albula glossodonta</name>
    <name type="common">roundjaw bonefish</name>
    <dbReference type="NCBI Taxonomy" id="121402"/>
    <lineage>
        <taxon>Eukaryota</taxon>
        <taxon>Metazoa</taxon>
        <taxon>Chordata</taxon>
        <taxon>Craniata</taxon>
        <taxon>Vertebrata</taxon>
        <taxon>Euteleostomi</taxon>
        <taxon>Actinopterygii</taxon>
        <taxon>Neopterygii</taxon>
        <taxon>Teleostei</taxon>
        <taxon>Albuliformes</taxon>
        <taxon>Albulidae</taxon>
        <taxon>Albula</taxon>
    </lineage>
</organism>
<keyword evidence="3" id="KW-1185">Reference proteome</keyword>
<dbReference type="Proteomes" id="UP000824540">
    <property type="component" value="Unassembled WGS sequence"/>
</dbReference>
<name>A0A8T2PGF2_9TELE</name>
<evidence type="ECO:0000313" key="2">
    <source>
        <dbReference type="EMBL" id="KAG9351210.1"/>
    </source>
</evidence>
<reference evidence="2" key="1">
    <citation type="thesis" date="2021" institute="BYU ScholarsArchive" country="Provo, UT, USA">
        <title>Applications of and Algorithms for Genome Assembly and Genomic Analyses with an Emphasis on Marine Teleosts.</title>
        <authorList>
            <person name="Pickett B.D."/>
        </authorList>
    </citation>
    <scope>NUCLEOTIDE SEQUENCE</scope>
    <source>
        <strain evidence="2">HI-2016</strain>
    </source>
</reference>
<evidence type="ECO:0000256" key="1">
    <source>
        <dbReference type="SAM" id="MobiDB-lite"/>
    </source>
</evidence>
<accession>A0A8T2PGF2</accession>
<gene>
    <name evidence="2" type="ORF">JZ751_025101</name>
</gene>
<sequence>MFWRLAVNEEIAAQFLPSMVCRYLCDGESPLSQLYSRLQNISQCELCAWDSHIKRMEGLRTMGLAETPTVQQGQGQSSGSPTTAGMEGRRGGRTVRGSKMAGREGGRVDSGRQREEERVKEWGISRNGKRGTER</sequence>
<evidence type="ECO:0000313" key="3">
    <source>
        <dbReference type="Proteomes" id="UP000824540"/>
    </source>
</evidence>
<feature type="compositionally biased region" description="Basic and acidic residues" evidence="1">
    <location>
        <begin position="101"/>
        <end position="123"/>
    </location>
</feature>
<feature type="region of interest" description="Disordered" evidence="1">
    <location>
        <begin position="67"/>
        <end position="134"/>
    </location>
</feature>
<proteinExistence type="predicted"/>
<protein>
    <submittedName>
        <fullName evidence="2">Uncharacterized protein</fullName>
    </submittedName>
</protein>
<comment type="caution">
    <text evidence="2">The sequence shown here is derived from an EMBL/GenBank/DDBJ whole genome shotgun (WGS) entry which is preliminary data.</text>
</comment>
<feature type="compositionally biased region" description="Low complexity" evidence="1">
    <location>
        <begin position="71"/>
        <end position="80"/>
    </location>
</feature>